<sequence>DSARTGPGSSDDGRRADPSADGVDDPIATATASRIRCMAGTGTRPWL</sequence>
<accession>A0A6J4V8R3</accession>
<dbReference type="EMBL" id="CADCWF010000255">
    <property type="protein sequence ID" value="CAA9571402.1"/>
    <property type="molecule type" value="Genomic_DNA"/>
</dbReference>
<name>A0A6J4V8R3_9BACT</name>
<reference evidence="2" key="1">
    <citation type="submission" date="2020-02" db="EMBL/GenBank/DDBJ databases">
        <authorList>
            <person name="Meier V. D."/>
        </authorList>
    </citation>
    <scope>NUCLEOTIDE SEQUENCE</scope>
    <source>
        <strain evidence="2">AVDCRST_MAG59</strain>
    </source>
</reference>
<feature type="non-terminal residue" evidence="2">
    <location>
        <position position="47"/>
    </location>
</feature>
<organism evidence="2">
    <name type="scientific">uncultured Thermomicrobiales bacterium</name>
    <dbReference type="NCBI Taxonomy" id="1645740"/>
    <lineage>
        <taxon>Bacteria</taxon>
        <taxon>Pseudomonadati</taxon>
        <taxon>Thermomicrobiota</taxon>
        <taxon>Thermomicrobia</taxon>
        <taxon>Thermomicrobiales</taxon>
        <taxon>environmental samples</taxon>
    </lineage>
</organism>
<gene>
    <name evidence="2" type="ORF">AVDCRST_MAG59-3570</name>
</gene>
<protein>
    <submittedName>
        <fullName evidence="2">Uncharacterized protein</fullName>
    </submittedName>
</protein>
<evidence type="ECO:0000256" key="1">
    <source>
        <dbReference type="SAM" id="MobiDB-lite"/>
    </source>
</evidence>
<evidence type="ECO:0000313" key="2">
    <source>
        <dbReference type="EMBL" id="CAA9571402.1"/>
    </source>
</evidence>
<proteinExistence type="predicted"/>
<dbReference type="AlphaFoldDB" id="A0A6J4V8R3"/>
<feature type="non-terminal residue" evidence="2">
    <location>
        <position position="1"/>
    </location>
</feature>
<feature type="region of interest" description="Disordered" evidence="1">
    <location>
        <begin position="1"/>
        <end position="47"/>
    </location>
</feature>